<feature type="compositionally biased region" description="Basic and acidic residues" evidence="1">
    <location>
        <begin position="47"/>
        <end position="64"/>
    </location>
</feature>
<dbReference type="InterPro" id="IPR012677">
    <property type="entry name" value="Nucleotide-bd_a/b_plait_sf"/>
</dbReference>
<evidence type="ECO:0000313" key="2">
    <source>
        <dbReference type="EMBL" id="KAG5185553.1"/>
    </source>
</evidence>
<feature type="region of interest" description="Disordered" evidence="1">
    <location>
        <begin position="19"/>
        <end position="64"/>
    </location>
</feature>
<dbReference type="GO" id="GO:0003676">
    <property type="term" value="F:nucleic acid binding"/>
    <property type="evidence" value="ECO:0007669"/>
    <property type="project" value="InterPro"/>
</dbReference>
<dbReference type="Proteomes" id="UP000664859">
    <property type="component" value="Unassembled WGS sequence"/>
</dbReference>
<feature type="non-terminal residue" evidence="2">
    <location>
        <position position="64"/>
    </location>
</feature>
<protein>
    <recommendedName>
        <fullName evidence="4">RNA-binding protein</fullName>
    </recommendedName>
</protein>
<evidence type="ECO:0008006" key="4">
    <source>
        <dbReference type="Google" id="ProtNLM"/>
    </source>
</evidence>
<accession>A0A835ZAW3</accession>
<evidence type="ECO:0000313" key="3">
    <source>
        <dbReference type="Proteomes" id="UP000664859"/>
    </source>
</evidence>
<reference evidence="2" key="1">
    <citation type="submission" date="2021-02" db="EMBL/GenBank/DDBJ databases">
        <title>First Annotated Genome of the Yellow-green Alga Tribonema minus.</title>
        <authorList>
            <person name="Mahan K.M."/>
        </authorList>
    </citation>
    <scope>NUCLEOTIDE SEQUENCE</scope>
    <source>
        <strain evidence="2">UTEX B ZZ1240</strain>
    </source>
</reference>
<comment type="caution">
    <text evidence="2">The sequence shown here is derived from an EMBL/GenBank/DDBJ whole genome shotgun (WGS) entry which is preliminary data.</text>
</comment>
<dbReference type="Gene3D" id="3.30.70.330">
    <property type="match status" value="1"/>
</dbReference>
<sequence>AAIDAMRIMHGMEIDGRKVTVAPNASRDHPPAAAERARSGGGGSYGPDRRESGRGGRREARDPY</sequence>
<dbReference type="AlphaFoldDB" id="A0A835ZAW3"/>
<dbReference type="InterPro" id="IPR035979">
    <property type="entry name" value="RBD_domain_sf"/>
</dbReference>
<gene>
    <name evidence="2" type="ORF">JKP88DRAFT_289174</name>
</gene>
<evidence type="ECO:0000256" key="1">
    <source>
        <dbReference type="SAM" id="MobiDB-lite"/>
    </source>
</evidence>
<dbReference type="SUPFAM" id="SSF54928">
    <property type="entry name" value="RNA-binding domain, RBD"/>
    <property type="match status" value="1"/>
</dbReference>
<dbReference type="EMBL" id="JAFCMP010000127">
    <property type="protein sequence ID" value="KAG5185553.1"/>
    <property type="molecule type" value="Genomic_DNA"/>
</dbReference>
<proteinExistence type="predicted"/>
<keyword evidence="3" id="KW-1185">Reference proteome</keyword>
<name>A0A835ZAW3_9STRA</name>
<organism evidence="2 3">
    <name type="scientific">Tribonema minus</name>
    <dbReference type="NCBI Taxonomy" id="303371"/>
    <lineage>
        <taxon>Eukaryota</taxon>
        <taxon>Sar</taxon>
        <taxon>Stramenopiles</taxon>
        <taxon>Ochrophyta</taxon>
        <taxon>PX clade</taxon>
        <taxon>Xanthophyceae</taxon>
        <taxon>Tribonematales</taxon>
        <taxon>Tribonemataceae</taxon>
        <taxon>Tribonema</taxon>
    </lineage>
</organism>
<feature type="compositionally biased region" description="Basic and acidic residues" evidence="1">
    <location>
        <begin position="26"/>
        <end position="38"/>
    </location>
</feature>